<proteinExistence type="predicted"/>
<evidence type="ECO:0000313" key="1">
    <source>
        <dbReference type="EMBL" id="SUZ81250.1"/>
    </source>
</evidence>
<reference evidence="1" key="1">
    <citation type="submission" date="2018-05" db="EMBL/GenBank/DDBJ databases">
        <authorList>
            <person name="Lanie J.A."/>
            <person name="Ng W.-L."/>
            <person name="Kazmierczak K.M."/>
            <person name="Andrzejewski T.M."/>
            <person name="Davidsen T.M."/>
            <person name="Wayne K.J."/>
            <person name="Tettelin H."/>
            <person name="Glass J.I."/>
            <person name="Rusch D."/>
            <person name="Podicherti R."/>
            <person name="Tsui H.-C.T."/>
            <person name="Winkler M.E."/>
        </authorList>
    </citation>
    <scope>NUCLEOTIDE SEQUENCE</scope>
</reference>
<accession>A0A381QQ89</accession>
<protein>
    <submittedName>
        <fullName evidence="1">Uncharacterized protein</fullName>
    </submittedName>
</protein>
<gene>
    <name evidence="1" type="ORF">METZ01_LOCUS34104</name>
</gene>
<dbReference type="AlphaFoldDB" id="A0A381QQ89"/>
<organism evidence="1">
    <name type="scientific">marine metagenome</name>
    <dbReference type="NCBI Taxonomy" id="408172"/>
    <lineage>
        <taxon>unclassified sequences</taxon>
        <taxon>metagenomes</taxon>
        <taxon>ecological metagenomes</taxon>
    </lineage>
</organism>
<dbReference type="EMBL" id="UINC01001460">
    <property type="protein sequence ID" value="SUZ81250.1"/>
    <property type="molecule type" value="Genomic_DNA"/>
</dbReference>
<name>A0A381QQ89_9ZZZZ</name>
<sequence>MSAVGDWAHYSRTHFRMPTGDATVIVKVRLTQSVTGSNLLRHYTHAGTTIDSGIFS</sequence>